<protein>
    <recommendedName>
        <fullName evidence="8">ABC transmembrane type-1 domain-containing protein</fullName>
    </recommendedName>
</protein>
<name>A0A7R9LY34_9ACAR</name>
<dbReference type="SUPFAM" id="SSF90123">
    <property type="entry name" value="ABC transporter transmembrane region"/>
    <property type="match status" value="1"/>
</dbReference>
<dbReference type="EMBL" id="CAJPIZ010047709">
    <property type="protein sequence ID" value="CAG2122456.1"/>
    <property type="molecule type" value="Genomic_DNA"/>
</dbReference>
<sequence length="140" mass="15608">MGAASVPGVILMILLVPINTYTSLLQGRYWAELGKHTASRVSVITEILNHIKVLKLYAWEQCFMDKVSALRDKEIDILTWLINSSVVNAFMHNSSKIVVSILSFTAFTLISNHNILDPNKAFVSLSLFTIIGWVLLLTSC</sequence>
<dbReference type="Proteomes" id="UP000759131">
    <property type="component" value="Unassembled WGS sequence"/>
</dbReference>
<feature type="transmembrane region" description="Helical" evidence="7">
    <location>
        <begin position="6"/>
        <end position="25"/>
    </location>
</feature>
<evidence type="ECO:0000256" key="6">
    <source>
        <dbReference type="ARBA" id="ARBA00023136"/>
    </source>
</evidence>
<dbReference type="PROSITE" id="PS50929">
    <property type="entry name" value="ABC_TM1F"/>
    <property type="match status" value="1"/>
</dbReference>
<dbReference type="PANTHER" id="PTHR24223">
    <property type="entry name" value="ATP-BINDING CASSETTE SUB-FAMILY C"/>
    <property type="match status" value="1"/>
</dbReference>
<evidence type="ECO:0000256" key="3">
    <source>
        <dbReference type="ARBA" id="ARBA00022741"/>
    </source>
</evidence>
<evidence type="ECO:0000256" key="1">
    <source>
        <dbReference type="ARBA" id="ARBA00022448"/>
    </source>
</evidence>
<keyword evidence="2 7" id="KW-0812">Transmembrane</keyword>
<dbReference type="GO" id="GO:0016020">
    <property type="term" value="C:membrane"/>
    <property type="evidence" value="ECO:0007669"/>
    <property type="project" value="InterPro"/>
</dbReference>
<feature type="transmembrane region" description="Helical" evidence="7">
    <location>
        <begin position="121"/>
        <end position="138"/>
    </location>
</feature>
<keyword evidence="1" id="KW-0813">Transport</keyword>
<gene>
    <name evidence="9" type="ORF">OSB1V03_LOCUS22402</name>
</gene>
<dbReference type="EMBL" id="OC902284">
    <property type="protein sequence ID" value="CAD7649478.1"/>
    <property type="molecule type" value="Genomic_DNA"/>
</dbReference>
<evidence type="ECO:0000313" key="9">
    <source>
        <dbReference type="EMBL" id="CAD7649478.1"/>
    </source>
</evidence>
<dbReference type="Gene3D" id="1.20.1560.10">
    <property type="entry name" value="ABC transporter type 1, transmembrane domain"/>
    <property type="match status" value="1"/>
</dbReference>
<dbReference type="InterPro" id="IPR011527">
    <property type="entry name" value="ABC1_TM_dom"/>
</dbReference>
<reference evidence="9" key="1">
    <citation type="submission" date="2020-11" db="EMBL/GenBank/DDBJ databases">
        <authorList>
            <person name="Tran Van P."/>
        </authorList>
    </citation>
    <scope>NUCLEOTIDE SEQUENCE</scope>
</reference>
<dbReference type="InterPro" id="IPR036640">
    <property type="entry name" value="ABC1_TM_sf"/>
</dbReference>
<keyword evidence="5 7" id="KW-1133">Transmembrane helix</keyword>
<keyword evidence="3" id="KW-0547">Nucleotide-binding</keyword>
<keyword evidence="6 7" id="KW-0472">Membrane</keyword>
<evidence type="ECO:0000256" key="7">
    <source>
        <dbReference type="SAM" id="Phobius"/>
    </source>
</evidence>
<evidence type="ECO:0000256" key="2">
    <source>
        <dbReference type="ARBA" id="ARBA00022692"/>
    </source>
</evidence>
<accession>A0A7R9LY34</accession>
<dbReference type="Pfam" id="PF00664">
    <property type="entry name" value="ABC_membrane"/>
    <property type="match status" value="1"/>
</dbReference>
<dbReference type="OrthoDB" id="6513853at2759"/>
<dbReference type="InterPro" id="IPR050173">
    <property type="entry name" value="ABC_transporter_C-like"/>
</dbReference>
<evidence type="ECO:0000313" key="10">
    <source>
        <dbReference type="Proteomes" id="UP000759131"/>
    </source>
</evidence>
<dbReference type="AlphaFoldDB" id="A0A7R9LY34"/>
<dbReference type="GO" id="GO:0140359">
    <property type="term" value="F:ABC-type transporter activity"/>
    <property type="evidence" value="ECO:0007669"/>
    <property type="project" value="InterPro"/>
</dbReference>
<proteinExistence type="predicted"/>
<evidence type="ECO:0000256" key="5">
    <source>
        <dbReference type="ARBA" id="ARBA00022989"/>
    </source>
</evidence>
<keyword evidence="4" id="KW-0067">ATP-binding</keyword>
<evidence type="ECO:0000259" key="8">
    <source>
        <dbReference type="PROSITE" id="PS50929"/>
    </source>
</evidence>
<organism evidence="9">
    <name type="scientific">Medioppia subpectinata</name>
    <dbReference type="NCBI Taxonomy" id="1979941"/>
    <lineage>
        <taxon>Eukaryota</taxon>
        <taxon>Metazoa</taxon>
        <taxon>Ecdysozoa</taxon>
        <taxon>Arthropoda</taxon>
        <taxon>Chelicerata</taxon>
        <taxon>Arachnida</taxon>
        <taxon>Acari</taxon>
        <taxon>Acariformes</taxon>
        <taxon>Sarcoptiformes</taxon>
        <taxon>Oribatida</taxon>
        <taxon>Brachypylina</taxon>
        <taxon>Oppioidea</taxon>
        <taxon>Oppiidae</taxon>
        <taxon>Medioppia</taxon>
    </lineage>
</organism>
<keyword evidence="10" id="KW-1185">Reference proteome</keyword>
<evidence type="ECO:0000256" key="4">
    <source>
        <dbReference type="ARBA" id="ARBA00022840"/>
    </source>
</evidence>
<feature type="domain" description="ABC transmembrane type-1" evidence="8">
    <location>
        <begin position="1"/>
        <end position="133"/>
    </location>
</feature>
<feature type="transmembrane region" description="Helical" evidence="7">
    <location>
        <begin position="97"/>
        <end position="115"/>
    </location>
</feature>
<dbReference type="GO" id="GO:0005524">
    <property type="term" value="F:ATP binding"/>
    <property type="evidence" value="ECO:0007669"/>
    <property type="project" value="UniProtKB-KW"/>
</dbReference>